<proteinExistence type="predicted"/>
<comment type="caution">
    <text evidence="2">The sequence shown here is derived from an EMBL/GenBank/DDBJ whole genome shotgun (WGS) entry which is preliminary data.</text>
</comment>
<organism evidence="2 3">
    <name type="scientific">Wickerhamiella sorbophila</name>
    <dbReference type="NCBI Taxonomy" id="45607"/>
    <lineage>
        <taxon>Eukaryota</taxon>
        <taxon>Fungi</taxon>
        <taxon>Dikarya</taxon>
        <taxon>Ascomycota</taxon>
        <taxon>Saccharomycotina</taxon>
        <taxon>Dipodascomycetes</taxon>
        <taxon>Dipodascales</taxon>
        <taxon>Trichomonascaceae</taxon>
        <taxon>Wickerhamiella</taxon>
    </lineage>
</organism>
<accession>A0A2T0FPW9</accession>
<dbReference type="EMBL" id="NDIQ01000022">
    <property type="protein sequence ID" value="PRT57042.1"/>
    <property type="molecule type" value="Genomic_DNA"/>
</dbReference>
<reference evidence="2 3" key="1">
    <citation type="submission" date="2017-04" db="EMBL/GenBank/DDBJ databases">
        <title>Genome sequencing of [Candida] sorbophila.</title>
        <authorList>
            <person name="Ahn J.O."/>
        </authorList>
    </citation>
    <scope>NUCLEOTIDE SEQUENCE [LARGE SCALE GENOMIC DNA]</scope>
    <source>
        <strain evidence="2 3">DS02</strain>
    </source>
</reference>
<dbReference type="RefSeq" id="XP_024666987.1">
    <property type="nucleotide sequence ID" value="XM_024811219.1"/>
</dbReference>
<gene>
    <name evidence="2" type="ORF">B9G98_04662</name>
</gene>
<protein>
    <submittedName>
        <fullName evidence="2">Uncharacterized protein</fullName>
    </submittedName>
</protein>
<evidence type="ECO:0000313" key="2">
    <source>
        <dbReference type="EMBL" id="PRT57042.1"/>
    </source>
</evidence>
<name>A0A2T0FPW9_9ASCO</name>
<dbReference type="GeneID" id="36518410"/>
<dbReference type="Proteomes" id="UP000238350">
    <property type="component" value="Unassembled WGS sequence"/>
</dbReference>
<feature type="region of interest" description="Disordered" evidence="1">
    <location>
        <begin position="196"/>
        <end position="222"/>
    </location>
</feature>
<sequence>MVKSDVHIDCHYVHYTCNGEGCETRQFPVGELQKHLKEYHNHRRITLSISDNPIPEDIVEQLGAGLQALALIPTPTGTSPLLEFEYYLGSRYIHCRSPECRANSRLFLVDLGNHVREKHPYPAVNCTVRTRNGFLLSSALKQDIIDLGNRFTGGMTYAGGSSGAAPVVKPVQAASDNTLPPIMQVTRRSGSLSFLLNPDDDIKPGLPPSPPTVSPSSVSDEELETASILLEFAQK</sequence>
<evidence type="ECO:0000313" key="3">
    <source>
        <dbReference type="Proteomes" id="UP000238350"/>
    </source>
</evidence>
<dbReference type="AlphaFoldDB" id="A0A2T0FPW9"/>
<keyword evidence="3" id="KW-1185">Reference proteome</keyword>
<evidence type="ECO:0000256" key="1">
    <source>
        <dbReference type="SAM" id="MobiDB-lite"/>
    </source>
</evidence>